<name>A0A412IAL6_9BACE</name>
<organism evidence="1 2">
    <name type="scientific">Bacteroides cellulosilyticus</name>
    <dbReference type="NCBI Taxonomy" id="246787"/>
    <lineage>
        <taxon>Bacteria</taxon>
        <taxon>Pseudomonadati</taxon>
        <taxon>Bacteroidota</taxon>
        <taxon>Bacteroidia</taxon>
        <taxon>Bacteroidales</taxon>
        <taxon>Bacteroidaceae</taxon>
        <taxon>Bacteroides</taxon>
    </lineage>
</organism>
<protein>
    <submittedName>
        <fullName evidence="1">Uncharacterized protein</fullName>
    </submittedName>
</protein>
<evidence type="ECO:0000313" key="2">
    <source>
        <dbReference type="Proteomes" id="UP000283341"/>
    </source>
</evidence>
<reference evidence="1 2" key="1">
    <citation type="submission" date="2018-08" db="EMBL/GenBank/DDBJ databases">
        <title>A genome reference for cultivated species of the human gut microbiota.</title>
        <authorList>
            <person name="Zou Y."/>
            <person name="Xue W."/>
            <person name="Luo G."/>
        </authorList>
    </citation>
    <scope>NUCLEOTIDE SEQUENCE [LARGE SCALE GENOMIC DNA]</scope>
    <source>
        <strain evidence="1 2">AF22-3AC</strain>
    </source>
</reference>
<sequence length="92" mass="10651">MTFFQKKYADAFVSSKADLYQQRSIIKKEKGISRTIWGERIVMNDHFDKELDFFSIGVIDAHTYISERLKNAVEANGLMGWVFTPTTKLVVE</sequence>
<comment type="caution">
    <text evidence="1">The sequence shown here is derived from an EMBL/GenBank/DDBJ whole genome shotgun (WGS) entry which is preliminary data.</text>
</comment>
<dbReference type="Proteomes" id="UP000283341">
    <property type="component" value="Unassembled WGS sequence"/>
</dbReference>
<dbReference type="EMBL" id="QRVJ01000024">
    <property type="protein sequence ID" value="RGS34073.1"/>
    <property type="molecule type" value="Genomic_DNA"/>
</dbReference>
<dbReference type="AlphaFoldDB" id="A0A412IAL6"/>
<gene>
    <name evidence="1" type="ORF">DWX97_20100</name>
</gene>
<accession>A0A412IAL6</accession>
<evidence type="ECO:0000313" key="1">
    <source>
        <dbReference type="EMBL" id="RGS34073.1"/>
    </source>
</evidence>
<proteinExistence type="predicted"/>